<dbReference type="PRINTS" id="PR00413">
    <property type="entry name" value="HADHALOGNASE"/>
</dbReference>
<dbReference type="Gene3D" id="3.40.50.1000">
    <property type="entry name" value="HAD superfamily/HAD-like"/>
    <property type="match status" value="1"/>
</dbReference>
<name>A0A4R6RU62_LABRH</name>
<comment type="caution">
    <text evidence="5">The sequence shown here is derived from an EMBL/GenBank/DDBJ whole genome shotgun (WGS) entry which is preliminary data.</text>
</comment>
<keyword evidence="6" id="KW-1185">Reference proteome</keyword>
<dbReference type="PANTHER" id="PTHR46470:SF2">
    <property type="entry name" value="GLYCERALDEHYDE 3-PHOSPHATE PHOSPHATASE"/>
    <property type="match status" value="1"/>
</dbReference>
<dbReference type="PANTHER" id="PTHR46470">
    <property type="entry name" value="N-ACYLNEURAMINATE-9-PHOSPHATASE"/>
    <property type="match status" value="1"/>
</dbReference>
<dbReference type="EMBL" id="SNXZ01000010">
    <property type="protein sequence ID" value="TDP90471.1"/>
    <property type="molecule type" value="Genomic_DNA"/>
</dbReference>
<dbReference type="InterPro" id="IPR006439">
    <property type="entry name" value="HAD-SF_hydro_IA"/>
</dbReference>
<dbReference type="OrthoDB" id="3680851at2"/>
<dbReference type="GO" id="GO:0046872">
    <property type="term" value="F:metal ion binding"/>
    <property type="evidence" value="ECO:0007669"/>
    <property type="project" value="UniProtKB-KW"/>
</dbReference>
<dbReference type="SFLD" id="SFLDS00003">
    <property type="entry name" value="Haloacid_Dehalogenase"/>
    <property type="match status" value="1"/>
</dbReference>
<keyword evidence="2" id="KW-0479">Metal-binding</keyword>
<evidence type="ECO:0000256" key="3">
    <source>
        <dbReference type="ARBA" id="ARBA00022801"/>
    </source>
</evidence>
<dbReference type="InterPro" id="IPR036412">
    <property type="entry name" value="HAD-like_sf"/>
</dbReference>
<dbReference type="SFLD" id="SFLDG01129">
    <property type="entry name" value="C1.5:_HAD__Beta-PGM__Phosphata"/>
    <property type="match status" value="1"/>
</dbReference>
<dbReference type="Proteomes" id="UP000295444">
    <property type="component" value="Unassembled WGS sequence"/>
</dbReference>
<dbReference type="InterPro" id="IPR051400">
    <property type="entry name" value="HAD-like_hydrolase"/>
</dbReference>
<sequence length="214" mass="23350">MTRRLALFDLDDTLVDHSDRFVQWSKDFAAARNLGDGAADWIVKAAGSGMWRDELLIAVREHFFLEDAIEDLQADYVERLAALIQPRPEVLAGLDRLRDAGWAVGVVTNGTQDMQWATLSAADLPDHVDSWGISGEVGHAKPDRALFETVAQRCGMSLDAGGWMVGNSPTSDIAGGKAAGLRTIWVRHGAEWPPDAAPPDHVVDDVIEAFDLIH</sequence>
<accession>A0A4R6RU62</accession>
<evidence type="ECO:0000313" key="6">
    <source>
        <dbReference type="Proteomes" id="UP000295444"/>
    </source>
</evidence>
<comment type="cofactor">
    <cofactor evidence="1">
        <name>Mg(2+)</name>
        <dbReference type="ChEBI" id="CHEBI:18420"/>
    </cofactor>
</comment>
<dbReference type="RefSeq" id="WP_133854015.1">
    <property type="nucleotide sequence ID" value="NZ_SNXZ01000010.1"/>
</dbReference>
<protein>
    <submittedName>
        <fullName evidence="5">Putative hydrolase of the HAD superfamily</fullName>
    </submittedName>
</protein>
<evidence type="ECO:0000256" key="1">
    <source>
        <dbReference type="ARBA" id="ARBA00001946"/>
    </source>
</evidence>
<dbReference type="GO" id="GO:0016791">
    <property type="term" value="F:phosphatase activity"/>
    <property type="evidence" value="ECO:0007669"/>
    <property type="project" value="TreeGrafter"/>
</dbReference>
<reference evidence="5 6" key="1">
    <citation type="submission" date="2019-03" db="EMBL/GenBank/DDBJ databases">
        <title>Genomic Encyclopedia of Type Strains, Phase IV (KMG-IV): sequencing the most valuable type-strain genomes for metagenomic binning, comparative biology and taxonomic classification.</title>
        <authorList>
            <person name="Goeker M."/>
        </authorList>
    </citation>
    <scope>NUCLEOTIDE SEQUENCE [LARGE SCALE GENOMIC DNA]</scope>
    <source>
        <strain evidence="5 6">DSM 45361</strain>
    </source>
</reference>
<dbReference type="SUPFAM" id="SSF56784">
    <property type="entry name" value="HAD-like"/>
    <property type="match status" value="1"/>
</dbReference>
<dbReference type="InterPro" id="IPR023214">
    <property type="entry name" value="HAD_sf"/>
</dbReference>
<dbReference type="NCBIfam" id="TIGR01549">
    <property type="entry name" value="HAD-SF-IA-v1"/>
    <property type="match status" value="1"/>
</dbReference>
<gene>
    <name evidence="5" type="ORF">EV186_11010</name>
</gene>
<dbReference type="Pfam" id="PF00702">
    <property type="entry name" value="Hydrolase"/>
    <property type="match status" value="1"/>
</dbReference>
<keyword evidence="4" id="KW-0460">Magnesium</keyword>
<keyword evidence="3 5" id="KW-0378">Hydrolase</keyword>
<evidence type="ECO:0000313" key="5">
    <source>
        <dbReference type="EMBL" id="TDP90471.1"/>
    </source>
</evidence>
<proteinExistence type="predicted"/>
<evidence type="ECO:0000256" key="4">
    <source>
        <dbReference type="ARBA" id="ARBA00022842"/>
    </source>
</evidence>
<evidence type="ECO:0000256" key="2">
    <source>
        <dbReference type="ARBA" id="ARBA00022723"/>
    </source>
</evidence>
<dbReference type="GO" id="GO:0044281">
    <property type="term" value="P:small molecule metabolic process"/>
    <property type="evidence" value="ECO:0007669"/>
    <property type="project" value="UniProtKB-ARBA"/>
</dbReference>
<dbReference type="AlphaFoldDB" id="A0A4R6RU62"/>
<organism evidence="5 6">
    <name type="scientific">Labedaea rhizosphaerae</name>
    <dbReference type="NCBI Taxonomy" id="598644"/>
    <lineage>
        <taxon>Bacteria</taxon>
        <taxon>Bacillati</taxon>
        <taxon>Actinomycetota</taxon>
        <taxon>Actinomycetes</taxon>
        <taxon>Pseudonocardiales</taxon>
        <taxon>Pseudonocardiaceae</taxon>
        <taxon>Labedaea</taxon>
    </lineage>
</organism>